<evidence type="ECO:0000313" key="3">
    <source>
        <dbReference type="EMBL" id="CCM01753.1"/>
    </source>
</evidence>
<dbReference type="EMBL" id="HE797048">
    <property type="protein sequence ID" value="CCM01753.1"/>
    <property type="molecule type" value="Genomic_DNA"/>
</dbReference>
<gene>
    <name evidence="3" type="ORF">FIBRA_03819</name>
</gene>
<organism evidence="3 4">
    <name type="scientific">Fibroporia radiculosa</name>
    <dbReference type="NCBI Taxonomy" id="599839"/>
    <lineage>
        <taxon>Eukaryota</taxon>
        <taxon>Fungi</taxon>
        <taxon>Dikarya</taxon>
        <taxon>Basidiomycota</taxon>
        <taxon>Agaricomycotina</taxon>
        <taxon>Agaricomycetes</taxon>
        <taxon>Polyporales</taxon>
        <taxon>Fibroporiaceae</taxon>
        <taxon>Fibroporia</taxon>
    </lineage>
</organism>
<feature type="region of interest" description="Disordered" evidence="1">
    <location>
        <begin position="1"/>
        <end position="121"/>
    </location>
</feature>
<dbReference type="RefSeq" id="XP_012181036.1">
    <property type="nucleotide sequence ID" value="XM_012325646.1"/>
</dbReference>
<proteinExistence type="predicted"/>
<evidence type="ECO:0000256" key="1">
    <source>
        <dbReference type="SAM" id="MobiDB-lite"/>
    </source>
</evidence>
<dbReference type="Proteomes" id="UP000006352">
    <property type="component" value="Unassembled WGS sequence"/>
</dbReference>
<sequence>MAGHRRPNGSPICPARSTSASLEPQLERSFRALRRNNAKSDLEVPPSGFLHHRNPNWVEQDSIPPDDDRWSPTSWVSTEPVDESDRDGFDDSSDISISDISVEDSKDMGEDLGLPETPSRASSVLSRTLSQVLGKSKPLASLFSTPSEDLAAISQAARRHRLAMGIMRSPAAARGTQVKLENDFASGANAGRQNAWWVVMGRDPDAVSHLLGRHEQGARGQQGDCLDGNWHTGTLPPHSRFMHTSFLELIFAGAVGGLLVFCGLSVI</sequence>
<feature type="transmembrane region" description="Helical" evidence="2">
    <location>
        <begin position="246"/>
        <end position="266"/>
    </location>
</feature>
<dbReference type="InParanoid" id="J4G6D7"/>
<reference evidence="3 4" key="1">
    <citation type="journal article" date="2012" name="Appl. Environ. Microbiol.">
        <title>Short-read sequencing for genomic analysis of the brown rot fungus Fibroporia radiculosa.</title>
        <authorList>
            <person name="Tang J.D."/>
            <person name="Perkins A.D."/>
            <person name="Sonstegard T.S."/>
            <person name="Schroeder S.G."/>
            <person name="Burgess S.C."/>
            <person name="Diehl S.V."/>
        </authorList>
    </citation>
    <scope>NUCLEOTIDE SEQUENCE [LARGE SCALE GENOMIC DNA]</scope>
    <source>
        <strain evidence="3 4">TFFH 294</strain>
    </source>
</reference>
<evidence type="ECO:0000313" key="4">
    <source>
        <dbReference type="Proteomes" id="UP000006352"/>
    </source>
</evidence>
<feature type="compositionally biased region" description="Acidic residues" evidence="1">
    <location>
        <begin position="80"/>
        <end position="93"/>
    </location>
</feature>
<evidence type="ECO:0000256" key="2">
    <source>
        <dbReference type="SAM" id="Phobius"/>
    </source>
</evidence>
<keyword evidence="2" id="KW-1133">Transmembrane helix</keyword>
<protein>
    <submittedName>
        <fullName evidence="3">Uncharacterized protein</fullName>
    </submittedName>
</protein>
<keyword evidence="2" id="KW-0472">Membrane</keyword>
<keyword evidence="4" id="KW-1185">Reference proteome</keyword>
<keyword evidence="2" id="KW-0812">Transmembrane</keyword>
<dbReference type="GeneID" id="24096664"/>
<dbReference type="AlphaFoldDB" id="J4G6D7"/>
<dbReference type="OrthoDB" id="3252109at2759"/>
<accession>J4G6D7</accession>
<dbReference type="HOGENOM" id="CLU_072841_0_0_1"/>
<name>J4G6D7_9APHY</name>